<dbReference type="SUPFAM" id="SSF51197">
    <property type="entry name" value="Clavaminate synthase-like"/>
    <property type="match status" value="1"/>
</dbReference>
<dbReference type="Pfam" id="PF05721">
    <property type="entry name" value="PhyH"/>
    <property type="match status" value="1"/>
</dbReference>
<keyword evidence="2" id="KW-0479">Metal-binding</keyword>
<evidence type="ECO:0000256" key="1">
    <source>
        <dbReference type="ARBA" id="ARBA00001962"/>
    </source>
</evidence>
<evidence type="ECO:0000313" key="5">
    <source>
        <dbReference type="EMBL" id="KAJ8608910.1"/>
    </source>
</evidence>
<evidence type="ECO:0000256" key="4">
    <source>
        <dbReference type="SAM" id="MobiDB-lite"/>
    </source>
</evidence>
<dbReference type="Proteomes" id="UP001230188">
    <property type="component" value="Unassembled WGS sequence"/>
</dbReference>
<name>A0AAD7XLB9_9STRA</name>
<gene>
    <name evidence="5" type="ORF">CTAYLR_005267</name>
</gene>
<accession>A0AAD7XLB9</accession>
<evidence type="ECO:0000256" key="2">
    <source>
        <dbReference type="ARBA" id="ARBA00022723"/>
    </source>
</evidence>
<keyword evidence="3" id="KW-0408">Iron</keyword>
<dbReference type="PANTHER" id="PTHR20883:SF15">
    <property type="entry name" value="PHYTANOYL-COA DIOXYGENASE DOMAIN-CONTAINING PROTEIN 1"/>
    <property type="match status" value="1"/>
</dbReference>
<evidence type="ECO:0008006" key="7">
    <source>
        <dbReference type="Google" id="ProtNLM"/>
    </source>
</evidence>
<protein>
    <recommendedName>
        <fullName evidence="7">Phytanoyl-CoA dioxygenase family protein</fullName>
    </recommendedName>
</protein>
<evidence type="ECO:0000313" key="6">
    <source>
        <dbReference type="Proteomes" id="UP001230188"/>
    </source>
</evidence>
<proteinExistence type="predicted"/>
<reference evidence="5" key="1">
    <citation type="submission" date="2023-01" db="EMBL/GenBank/DDBJ databases">
        <title>Metagenome sequencing of chrysophaentin producing Chrysophaeum taylorii.</title>
        <authorList>
            <person name="Davison J."/>
            <person name="Bewley C."/>
        </authorList>
    </citation>
    <scope>NUCLEOTIDE SEQUENCE</scope>
    <source>
        <strain evidence="5">NIES-1699</strain>
    </source>
</reference>
<feature type="compositionally biased region" description="Basic and acidic residues" evidence="4">
    <location>
        <begin position="302"/>
        <end position="319"/>
    </location>
</feature>
<organism evidence="5 6">
    <name type="scientific">Chrysophaeum taylorii</name>
    <dbReference type="NCBI Taxonomy" id="2483200"/>
    <lineage>
        <taxon>Eukaryota</taxon>
        <taxon>Sar</taxon>
        <taxon>Stramenopiles</taxon>
        <taxon>Ochrophyta</taxon>
        <taxon>Pelagophyceae</taxon>
        <taxon>Pelagomonadales</taxon>
        <taxon>Pelagomonadaceae</taxon>
        <taxon>Chrysophaeum</taxon>
    </lineage>
</organism>
<dbReference type="InterPro" id="IPR008775">
    <property type="entry name" value="Phytyl_CoA_dOase-like"/>
</dbReference>
<dbReference type="AlphaFoldDB" id="A0AAD7XLB9"/>
<keyword evidence="6" id="KW-1185">Reference proteome</keyword>
<dbReference type="Gene3D" id="2.60.120.620">
    <property type="entry name" value="q2cbj1_9rhob like domain"/>
    <property type="match status" value="1"/>
</dbReference>
<evidence type="ECO:0000256" key="3">
    <source>
        <dbReference type="ARBA" id="ARBA00023004"/>
    </source>
</evidence>
<sequence>MASCRGMTAEERYLFDLNGYLVVRGALSGDEVRALNAAIDEHKHEAIPRSSEALRNAGRDTAFGERGVRRDLGGMLSWETDAFRQLLAHPSVAPYLVEFCGEGYRLDHQPLVLLQDSGSEGFALHGGPLSGDDGVSAGVFNPELQYRCVNGQPWTSLLAMAVHLVDAPEGAGGFCVVRGSHKANFAVPVHFASGDGDGSDFAAEFACQPQTRAGDVLFFSEATVHGAKPWRQDYERRLALYRFAPANFAYGRGYLADWGGPDVLDKCTPAQRAVLEPPFAPRLERTVTNALGDLGQPRVKPRSSEKKEHDKAVFKSDFF</sequence>
<comment type="caution">
    <text evidence="5">The sequence shown here is derived from an EMBL/GenBank/DDBJ whole genome shotgun (WGS) entry which is preliminary data.</text>
</comment>
<dbReference type="PANTHER" id="PTHR20883">
    <property type="entry name" value="PHYTANOYL-COA DIOXYGENASE DOMAIN CONTAINING 1"/>
    <property type="match status" value="1"/>
</dbReference>
<dbReference type="GO" id="GO:0046872">
    <property type="term" value="F:metal ion binding"/>
    <property type="evidence" value="ECO:0007669"/>
    <property type="project" value="UniProtKB-KW"/>
</dbReference>
<comment type="cofactor">
    <cofactor evidence="1">
        <name>Fe cation</name>
        <dbReference type="ChEBI" id="CHEBI:24875"/>
    </cofactor>
</comment>
<feature type="region of interest" description="Disordered" evidence="4">
    <location>
        <begin position="293"/>
        <end position="319"/>
    </location>
</feature>
<dbReference type="EMBL" id="JAQMWT010000157">
    <property type="protein sequence ID" value="KAJ8608910.1"/>
    <property type="molecule type" value="Genomic_DNA"/>
</dbReference>